<reference evidence="3 4" key="1">
    <citation type="journal article" date="2024" name="Plant J.">
        <title>Genome sequences and population genomics reveal climatic adaptation and genomic divergence between two closely related sweetgum species.</title>
        <authorList>
            <person name="Xu W.Q."/>
            <person name="Ren C.Q."/>
            <person name="Zhang X.Y."/>
            <person name="Comes H.P."/>
            <person name="Liu X.H."/>
            <person name="Li Y.G."/>
            <person name="Kettle C.J."/>
            <person name="Jalonen R."/>
            <person name="Gaisberger H."/>
            <person name="Ma Y.Z."/>
            <person name="Qiu Y.X."/>
        </authorList>
    </citation>
    <scope>NUCLEOTIDE SEQUENCE [LARGE SCALE GENOMIC DNA]</scope>
    <source>
        <strain evidence="3">Hangzhou</strain>
    </source>
</reference>
<dbReference type="Pfam" id="PF04520">
    <property type="entry name" value="Senescence_reg"/>
    <property type="match status" value="1"/>
</dbReference>
<dbReference type="PANTHER" id="PTHR33083">
    <property type="entry name" value="EXPRESSED PROTEIN"/>
    <property type="match status" value="1"/>
</dbReference>
<comment type="similarity">
    <text evidence="1">Belongs to the senescence regulator S40 family.</text>
</comment>
<dbReference type="PANTHER" id="PTHR33083:SF50">
    <property type="entry name" value="PROTEIN S40-7"/>
    <property type="match status" value="1"/>
</dbReference>
<name>A0AAP0RLD1_LIQFO</name>
<evidence type="ECO:0000256" key="2">
    <source>
        <dbReference type="SAM" id="MobiDB-lite"/>
    </source>
</evidence>
<organism evidence="3 4">
    <name type="scientific">Liquidambar formosana</name>
    <name type="common">Formosan gum</name>
    <dbReference type="NCBI Taxonomy" id="63359"/>
    <lineage>
        <taxon>Eukaryota</taxon>
        <taxon>Viridiplantae</taxon>
        <taxon>Streptophyta</taxon>
        <taxon>Embryophyta</taxon>
        <taxon>Tracheophyta</taxon>
        <taxon>Spermatophyta</taxon>
        <taxon>Magnoliopsida</taxon>
        <taxon>eudicotyledons</taxon>
        <taxon>Gunneridae</taxon>
        <taxon>Pentapetalae</taxon>
        <taxon>Saxifragales</taxon>
        <taxon>Altingiaceae</taxon>
        <taxon>Liquidambar</taxon>
    </lineage>
</organism>
<dbReference type="AlphaFoldDB" id="A0AAP0RLD1"/>
<proteinExistence type="inferred from homology"/>
<protein>
    <recommendedName>
        <fullName evidence="5">Senescence regulator</fullName>
    </recommendedName>
</protein>
<gene>
    <name evidence="3" type="ORF">L1049_014005</name>
</gene>
<evidence type="ECO:0008006" key="5">
    <source>
        <dbReference type="Google" id="ProtNLM"/>
    </source>
</evidence>
<dbReference type="GO" id="GO:0010150">
    <property type="term" value="P:leaf senescence"/>
    <property type="evidence" value="ECO:0007669"/>
    <property type="project" value="UniProtKB-ARBA"/>
</dbReference>
<feature type="region of interest" description="Disordered" evidence="2">
    <location>
        <begin position="55"/>
        <end position="74"/>
    </location>
</feature>
<feature type="compositionally biased region" description="Low complexity" evidence="2">
    <location>
        <begin position="99"/>
        <end position="111"/>
    </location>
</feature>
<accession>A0AAP0RLD1</accession>
<dbReference type="InterPro" id="IPR007608">
    <property type="entry name" value="Senescence_reg_S40"/>
</dbReference>
<comment type="caution">
    <text evidence="3">The sequence shown here is derived from an EMBL/GenBank/DDBJ whole genome shotgun (WGS) entry which is preliminary data.</text>
</comment>
<evidence type="ECO:0000256" key="1">
    <source>
        <dbReference type="ARBA" id="ARBA00034773"/>
    </source>
</evidence>
<keyword evidence="4" id="KW-1185">Reference proteome</keyword>
<dbReference type="EMBL" id="JBBPBK010000008">
    <property type="protein sequence ID" value="KAK9280317.1"/>
    <property type="molecule type" value="Genomic_DNA"/>
</dbReference>
<evidence type="ECO:0000313" key="3">
    <source>
        <dbReference type="EMBL" id="KAK9280317.1"/>
    </source>
</evidence>
<dbReference type="Proteomes" id="UP001415857">
    <property type="component" value="Unassembled WGS sequence"/>
</dbReference>
<feature type="region of interest" description="Disordered" evidence="2">
    <location>
        <begin position="96"/>
        <end position="145"/>
    </location>
</feature>
<evidence type="ECO:0000313" key="4">
    <source>
        <dbReference type="Proteomes" id="UP001415857"/>
    </source>
</evidence>
<sequence length="219" mass="24415">MNPTCPTRFRHRKSPSPDCLLGVIPHTPPENLNAVISGDDDDELYEDEVFWTGDFTEPNHHHSNPPSTSTQRSHHHYHFGILAALPENGTRSVFNHKASVSSSSSSSSSSSRMIPVIPKHPLDRPSSVSSVKYPQSAPVNVPLRPNASRRNREFDEVDFDVDDEERKAEMLPPHEIAERGSAHSPLVSCSVLEGVGRTLKGRDLRQVRNAVWRQTGFLD</sequence>